<dbReference type="EMBL" id="CP032548">
    <property type="protein sequence ID" value="AZJ35257.1"/>
    <property type="molecule type" value="Genomic_DNA"/>
</dbReference>
<dbReference type="KEGG" id="tsig:D6T69_06885"/>
<sequence length="316" mass="36257">MKKNKIEIIDHLGNIDLFVCSSGFESRSSFLGSSLNSSKVKDSVVFHLDETYAIANKNIELIKENLKSLRTIIYPKNESILTFDIFYNFFLDYVDEDEKVNVVIDITTFTKEVLLIIFKVVSLQKFADTFIINLVYTPAESYPDWLTKGVREIRSVYGYSGLHYPSKELLLIILNGFENERTEEIINSFEPNGILLGRPTRIDSINDGLSVISDEKYNYINSRYESLILENFDFSCQDISKTKNLLSELVKKYSQDYNIVISPLNNKVSTLGVASLGIQNEDIQICYASANQYNINSYSKGCDYFLVFNFNDLLKY</sequence>
<keyword evidence="2" id="KW-1185">Reference proteome</keyword>
<organism evidence="1 2">
    <name type="scientific">Tenacibaculum singaporense</name>
    <dbReference type="NCBI Taxonomy" id="2358479"/>
    <lineage>
        <taxon>Bacteria</taxon>
        <taxon>Pseudomonadati</taxon>
        <taxon>Bacteroidota</taxon>
        <taxon>Flavobacteriia</taxon>
        <taxon>Flavobacteriales</taxon>
        <taxon>Flavobacteriaceae</taxon>
        <taxon>Tenacibaculum</taxon>
    </lineage>
</organism>
<proteinExistence type="predicted"/>
<dbReference type="Proteomes" id="UP000274593">
    <property type="component" value="Chromosome"/>
</dbReference>
<reference evidence="1 2" key="1">
    <citation type="submission" date="2018-09" db="EMBL/GenBank/DDBJ databases">
        <title>Insights into the microbiota of Asian seabass (Lates calcarifer) with tenacibaculosis symptoms and description of sp. nov. Tenacibaculum singaporense.</title>
        <authorList>
            <person name="Miyake S."/>
            <person name="Soh M."/>
            <person name="Azman M.N."/>
            <person name="Ngoh S.Y."/>
            <person name="Orban L."/>
        </authorList>
    </citation>
    <scope>NUCLEOTIDE SEQUENCE [LARGE SCALE GENOMIC DNA]</scope>
    <source>
        <strain evidence="1 2">DSM 106434</strain>
    </source>
</reference>
<name>A0A3Q8RMG6_9FLAO</name>
<dbReference type="AlphaFoldDB" id="A0A3Q8RMG6"/>
<evidence type="ECO:0000313" key="1">
    <source>
        <dbReference type="EMBL" id="AZJ35257.1"/>
    </source>
</evidence>
<dbReference type="RefSeq" id="WP_125067040.1">
    <property type="nucleotide sequence ID" value="NZ_CP032548.1"/>
</dbReference>
<gene>
    <name evidence="1" type="ORF">D6T69_06885</name>
</gene>
<protein>
    <submittedName>
        <fullName evidence="1">Uncharacterized protein</fullName>
    </submittedName>
</protein>
<accession>A0A3Q8RMG6</accession>
<evidence type="ECO:0000313" key="2">
    <source>
        <dbReference type="Proteomes" id="UP000274593"/>
    </source>
</evidence>